<evidence type="ECO:0000313" key="2">
    <source>
        <dbReference type="Proteomes" id="UP000242642"/>
    </source>
</evidence>
<dbReference type="AlphaFoldDB" id="A0A1I0G7S1"/>
<name>A0A1I0G7S1_9GAMM</name>
<protein>
    <submittedName>
        <fullName evidence="1">Uncharacterized protein</fullName>
    </submittedName>
</protein>
<reference evidence="2" key="1">
    <citation type="submission" date="2016-10" db="EMBL/GenBank/DDBJ databases">
        <authorList>
            <person name="Varghese N."/>
            <person name="Submissions S."/>
        </authorList>
    </citation>
    <scope>NUCLEOTIDE SEQUENCE [LARGE SCALE GENOMIC DNA]</scope>
    <source>
        <strain evidence="2">DSM 18579</strain>
    </source>
</reference>
<dbReference type="Proteomes" id="UP000242642">
    <property type="component" value="Unassembled WGS sequence"/>
</dbReference>
<evidence type="ECO:0000313" key="1">
    <source>
        <dbReference type="EMBL" id="SET65949.1"/>
    </source>
</evidence>
<organism evidence="1 2">
    <name type="scientific">Thorsellia anophelis DSM 18579</name>
    <dbReference type="NCBI Taxonomy" id="1123402"/>
    <lineage>
        <taxon>Bacteria</taxon>
        <taxon>Pseudomonadati</taxon>
        <taxon>Pseudomonadota</taxon>
        <taxon>Gammaproteobacteria</taxon>
        <taxon>Enterobacterales</taxon>
        <taxon>Thorselliaceae</taxon>
        <taxon>Thorsellia</taxon>
    </lineage>
</organism>
<dbReference type="EMBL" id="FOHV01000066">
    <property type="protein sequence ID" value="SET65949.1"/>
    <property type="molecule type" value="Genomic_DNA"/>
</dbReference>
<feature type="non-terminal residue" evidence="1">
    <location>
        <position position="1"/>
    </location>
</feature>
<gene>
    <name evidence="1" type="ORF">SAMN02583745_02990</name>
</gene>
<keyword evidence="2" id="KW-1185">Reference proteome</keyword>
<sequence>KRKEVYRVAKLTFPERWNTRDTRDWDYEDEIIFNPVKENDGNNSKKIGQVA</sequence>
<proteinExistence type="predicted"/>
<accession>A0A1I0G7S1</accession>